<dbReference type="OrthoDB" id="674604at2759"/>
<dbReference type="EMBL" id="KV750548">
    <property type="protein sequence ID" value="OCL04301.1"/>
    <property type="molecule type" value="Genomic_DNA"/>
</dbReference>
<dbReference type="PANTHER" id="PTHR10622">
    <property type="entry name" value="HET DOMAIN-CONTAINING PROTEIN"/>
    <property type="match status" value="1"/>
</dbReference>
<dbReference type="AlphaFoldDB" id="A0A8E2ETI0"/>
<keyword evidence="2" id="KW-1185">Reference proteome</keyword>
<dbReference type="PANTHER" id="PTHR10622:SF13">
    <property type="entry name" value="NACHT DOMAIN-CONTAINING PROTEIN"/>
    <property type="match status" value="1"/>
</dbReference>
<gene>
    <name evidence="1" type="ORF">AOQ84DRAFT_120678</name>
</gene>
<name>A0A8E2ETI0_9PEZI</name>
<sequence length="74" mass="8555">MRLLRRCDTGDFSLTQFSDDEAIPPYAILSHTWGLDTEEVTFEDLVNGTGEAKLGYKKIRFYGEQARQNSLQYF</sequence>
<evidence type="ECO:0000313" key="1">
    <source>
        <dbReference type="EMBL" id="OCL04301.1"/>
    </source>
</evidence>
<accession>A0A8E2ETI0</accession>
<protein>
    <recommendedName>
        <fullName evidence="3">Heterokaryon incompatibility domain-containing protein</fullName>
    </recommendedName>
</protein>
<reference evidence="1 2" key="1">
    <citation type="journal article" date="2016" name="Nat. Commun.">
        <title>Ectomycorrhizal ecology is imprinted in the genome of the dominant symbiotic fungus Cenococcum geophilum.</title>
        <authorList>
            <consortium name="DOE Joint Genome Institute"/>
            <person name="Peter M."/>
            <person name="Kohler A."/>
            <person name="Ohm R.A."/>
            <person name="Kuo A."/>
            <person name="Krutzmann J."/>
            <person name="Morin E."/>
            <person name="Arend M."/>
            <person name="Barry K.W."/>
            <person name="Binder M."/>
            <person name="Choi C."/>
            <person name="Clum A."/>
            <person name="Copeland A."/>
            <person name="Grisel N."/>
            <person name="Haridas S."/>
            <person name="Kipfer T."/>
            <person name="LaButti K."/>
            <person name="Lindquist E."/>
            <person name="Lipzen A."/>
            <person name="Maire R."/>
            <person name="Meier B."/>
            <person name="Mihaltcheva S."/>
            <person name="Molinier V."/>
            <person name="Murat C."/>
            <person name="Poggeler S."/>
            <person name="Quandt C.A."/>
            <person name="Sperisen C."/>
            <person name="Tritt A."/>
            <person name="Tisserant E."/>
            <person name="Crous P.W."/>
            <person name="Henrissat B."/>
            <person name="Nehls U."/>
            <person name="Egli S."/>
            <person name="Spatafora J.W."/>
            <person name="Grigoriev I.V."/>
            <person name="Martin F.M."/>
        </authorList>
    </citation>
    <scope>NUCLEOTIDE SEQUENCE [LARGE SCALE GENOMIC DNA]</scope>
    <source>
        <strain evidence="1 2">CBS 207.34</strain>
    </source>
</reference>
<evidence type="ECO:0000313" key="2">
    <source>
        <dbReference type="Proteomes" id="UP000250140"/>
    </source>
</evidence>
<proteinExistence type="predicted"/>
<dbReference type="Proteomes" id="UP000250140">
    <property type="component" value="Unassembled WGS sequence"/>
</dbReference>
<evidence type="ECO:0008006" key="3">
    <source>
        <dbReference type="Google" id="ProtNLM"/>
    </source>
</evidence>
<organism evidence="1 2">
    <name type="scientific">Glonium stellatum</name>
    <dbReference type="NCBI Taxonomy" id="574774"/>
    <lineage>
        <taxon>Eukaryota</taxon>
        <taxon>Fungi</taxon>
        <taxon>Dikarya</taxon>
        <taxon>Ascomycota</taxon>
        <taxon>Pezizomycotina</taxon>
        <taxon>Dothideomycetes</taxon>
        <taxon>Pleosporomycetidae</taxon>
        <taxon>Gloniales</taxon>
        <taxon>Gloniaceae</taxon>
        <taxon>Glonium</taxon>
    </lineage>
</organism>